<accession>A0A545UIN7</accession>
<organism evidence="2 3">
    <name type="scientific">Aliikangiella coralliicola</name>
    <dbReference type="NCBI Taxonomy" id="2592383"/>
    <lineage>
        <taxon>Bacteria</taxon>
        <taxon>Pseudomonadati</taxon>
        <taxon>Pseudomonadota</taxon>
        <taxon>Gammaproteobacteria</taxon>
        <taxon>Oceanospirillales</taxon>
        <taxon>Pleioneaceae</taxon>
        <taxon>Aliikangiella</taxon>
    </lineage>
</organism>
<dbReference type="InterPro" id="IPR014922">
    <property type="entry name" value="YdhG-like"/>
</dbReference>
<reference evidence="2 3" key="1">
    <citation type="submission" date="2019-07" db="EMBL/GenBank/DDBJ databases">
        <title>Draft genome for Aliikangiella sp. M105.</title>
        <authorList>
            <person name="Wang G."/>
        </authorList>
    </citation>
    <scope>NUCLEOTIDE SEQUENCE [LARGE SCALE GENOMIC DNA]</scope>
    <source>
        <strain evidence="2 3">M105</strain>
    </source>
</reference>
<feature type="domain" description="YdhG-like" evidence="1">
    <location>
        <begin position="20"/>
        <end position="113"/>
    </location>
</feature>
<dbReference type="EMBL" id="VIKS01000001">
    <property type="protein sequence ID" value="TQV89329.1"/>
    <property type="molecule type" value="Genomic_DNA"/>
</dbReference>
<keyword evidence="3" id="KW-1185">Reference proteome</keyword>
<evidence type="ECO:0000313" key="2">
    <source>
        <dbReference type="EMBL" id="TQV89329.1"/>
    </source>
</evidence>
<evidence type="ECO:0000313" key="3">
    <source>
        <dbReference type="Proteomes" id="UP000315439"/>
    </source>
</evidence>
<dbReference type="OrthoDB" id="9813231at2"/>
<comment type="caution">
    <text evidence="2">The sequence shown here is derived from an EMBL/GenBank/DDBJ whole genome shotgun (WGS) entry which is preliminary data.</text>
</comment>
<sequence>MQYDVKTPAEYLDNLEDDWRREKLGVLRALIKKTAPDLVEGIHYKMLSYQDERGVIFHLNAQKNYVSLYVGDARKIDPEGLLLKGIDVGKGCIRFKKSTPIDTTNIAQFLKKLISLWKKGEDIGC</sequence>
<protein>
    <submittedName>
        <fullName evidence="2">DUF1801 domain-containing protein</fullName>
    </submittedName>
</protein>
<dbReference type="Proteomes" id="UP000315439">
    <property type="component" value="Unassembled WGS sequence"/>
</dbReference>
<dbReference type="AlphaFoldDB" id="A0A545UIN7"/>
<dbReference type="RefSeq" id="WP_142891393.1">
    <property type="nucleotide sequence ID" value="NZ_ML660160.1"/>
</dbReference>
<proteinExistence type="predicted"/>
<dbReference type="Gene3D" id="3.90.1150.200">
    <property type="match status" value="1"/>
</dbReference>
<gene>
    <name evidence="2" type="ORF">FLL46_00145</name>
</gene>
<name>A0A545UIN7_9GAMM</name>
<dbReference type="Pfam" id="PF08818">
    <property type="entry name" value="DUF1801"/>
    <property type="match status" value="1"/>
</dbReference>
<dbReference type="SUPFAM" id="SSF159888">
    <property type="entry name" value="YdhG-like"/>
    <property type="match status" value="1"/>
</dbReference>
<evidence type="ECO:0000259" key="1">
    <source>
        <dbReference type="Pfam" id="PF08818"/>
    </source>
</evidence>